<protein>
    <submittedName>
        <fullName evidence="2">Uncharacterized protein</fullName>
    </submittedName>
</protein>
<organism evidence="2">
    <name type="scientific">marine sediment metagenome</name>
    <dbReference type="NCBI Taxonomy" id="412755"/>
    <lineage>
        <taxon>unclassified sequences</taxon>
        <taxon>metagenomes</taxon>
        <taxon>ecological metagenomes</taxon>
    </lineage>
</organism>
<gene>
    <name evidence="2" type="ORF">S06H3_14864</name>
</gene>
<accession>X1KGP7</accession>
<dbReference type="EMBL" id="BARV01007286">
    <property type="protein sequence ID" value="GAI05848.1"/>
    <property type="molecule type" value="Genomic_DNA"/>
</dbReference>
<reference evidence="2" key="1">
    <citation type="journal article" date="2014" name="Front. Microbiol.">
        <title>High frequency of phylogenetically diverse reductive dehalogenase-homologous genes in deep subseafloor sedimentary metagenomes.</title>
        <authorList>
            <person name="Kawai M."/>
            <person name="Futagami T."/>
            <person name="Toyoda A."/>
            <person name="Takaki Y."/>
            <person name="Nishi S."/>
            <person name="Hori S."/>
            <person name="Arai W."/>
            <person name="Tsubouchi T."/>
            <person name="Morono Y."/>
            <person name="Uchiyama I."/>
            <person name="Ito T."/>
            <person name="Fujiyama A."/>
            <person name="Inagaki F."/>
            <person name="Takami H."/>
        </authorList>
    </citation>
    <scope>NUCLEOTIDE SEQUENCE</scope>
    <source>
        <strain evidence="2">Expedition CK06-06</strain>
    </source>
</reference>
<name>X1KGP7_9ZZZZ</name>
<evidence type="ECO:0000313" key="2">
    <source>
        <dbReference type="EMBL" id="GAI05848.1"/>
    </source>
</evidence>
<proteinExistence type="predicted"/>
<sequence length="34" mass="3614">NATTINQSKTNKNRAGKTKAQAFLSSESTKDSEG</sequence>
<dbReference type="AlphaFoldDB" id="X1KGP7"/>
<evidence type="ECO:0000256" key="1">
    <source>
        <dbReference type="SAM" id="MobiDB-lite"/>
    </source>
</evidence>
<feature type="non-terminal residue" evidence="2">
    <location>
        <position position="1"/>
    </location>
</feature>
<feature type="region of interest" description="Disordered" evidence="1">
    <location>
        <begin position="1"/>
        <end position="34"/>
    </location>
</feature>
<feature type="compositionally biased region" description="Polar residues" evidence="1">
    <location>
        <begin position="1"/>
        <end position="10"/>
    </location>
</feature>
<comment type="caution">
    <text evidence="2">The sequence shown here is derived from an EMBL/GenBank/DDBJ whole genome shotgun (WGS) entry which is preliminary data.</text>
</comment>